<dbReference type="CDD" id="cd06223">
    <property type="entry name" value="PRTases_typeI"/>
    <property type="match status" value="1"/>
</dbReference>
<name>A0ABS4ZKP6_9MICO</name>
<dbReference type="InterPro" id="IPR051910">
    <property type="entry name" value="ComF/GntX_DNA_util-trans"/>
</dbReference>
<proteinExistence type="inferred from homology"/>
<dbReference type="PANTHER" id="PTHR47505:SF1">
    <property type="entry name" value="DNA UTILIZATION PROTEIN YHGH"/>
    <property type="match status" value="1"/>
</dbReference>
<dbReference type="Gene3D" id="3.40.50.2020">
    <property type="match status" value="1"/>
</dbReference>
<keyword evidence="4" id="KW-1185">Reference proteome</keyword>
<evidence type="ECO:0000313" key="3">
    <source>
        <dbReference type="EMBL" id="MBP2437598.1"/>
    </source>
</evidence>
<organism evidence="3 4">
    <name type="scientific">Microbacterium amylolyticum</name>
    <dbReference type="NCBI Taxonomy" id="936337"/>
    <lineage>
        <taxon>Bacteria</taxon>
        <taxon>Bacillati</taxon>
        <taxon>Actinomycetota</taxon>
        <taxon>Actinomycetes</taxon>
        <taxon>Micrococcales</taxon>
        <taxon>Microbacteriaceae</taxon>
        <taxon>Microbacterium</taxon>
    </lineage>
</organism>
<dbReference type="Proteomes" id="UP001519362">
    <property type="component" value="Unassembled WGS sequence"/>
</dbReference>
<dbReference type="InterPro" id="IPR029057">
    <property type="entry name" value="PRTase-like"/>
</dbReference>
<protein>
    <submittedName>
        <fullName evidence="3">Amidophosphoribosyltransferase</fullName>
    </submittedName>
</protein>
<dbReference type="SUPFAM" id="SSF53271">
    <property type="entry name" value="PRTase-like"/>
    <property type="match status" value="1"/>
</dbReference>
<evidence type="ECO:0000259" key="2">
    <source>
        <dbReference type="Pfam" id="PF00156"/>
    </source>
</evidence>
<gene>
    <name evidence="3" type="ORF">JOF34_002184</name>
</gene>
<feature type="domain" description="Phosphoribosyltransferase" evidence="2">
    <location>
        <begin position="141"/>
        <end position="218"/>
    </location>
</feature>
<comment type="caution">
    <text evidence="3">The sequence shown here is derived from an EMBL/GenBank/DDBJ whole genome shotgun (WGS) entry which is preliminary data.</text>
</comment>
<dbReference type="Pfam" id="PF00156">
    <property type="entry name" value="Pribosyltran"/>
    <property type="match status" value="1"/>
</dbReference>
<evidence type="ECO:0000313" key="4">
    <source>
        <dbReference type="Proteomes" id="UP001519362"/>
    </source>
</evidence>
<dbReference type="RefSeq" id="WP_165133570.1">
    <property type="nucleotide sequence ID" value="NZ_CP049253.1"/>
</dbReference>
<dbReference type="EMBL" id="JAGIOL010000001">
    <property type="protein sequence ID" value="MBP2437598.1"/>
    <property type="molecule type" value="Genomic_DNA"/>
</dbReference>
<sequence length="224" mass="23541">MTSLRHALDDAMTLLFPVECAGCAEPTGALCETCRQALCPIVVRLDIGDGASPPLAVYSALRLDGAARHAIRALKQRGRTGTARALGEALGAAVRAAREAHGGGADVVPVPTSRAALRRRGYAVPDLLVRRAGTLPLRALTSARIVADQRGLGRRERRRNVAHSMRARLRPGTRVILADDVLTTGATLLEARRAIEEAGGIVIAAVTVADTPGKTEHDGDAENT</sequence>
<dbReference type="InterPro" id="IPR000836">
    <property type="entry name" value="PRTase_dom"/>
</dbReference>
<reference evidence="3 4" key="1">
    <citation type="submission" date="2021-03" db="EMBL/GenBank/DDBJ databases">
        <title>Sequencing the genomes of 1000 actinobacteria strains.</title>
        <authorList>
            <person name="Klenk H.-P."/>
        </authorList>
    </citation>
    <scope>NUCLEOTIDE SEQUENCE [LARGE SCALE GENOMIC DNA]</scope>
    <source>
        <strain evidence="3 4">DSM 24221</strain>
    </source>
</reference>
<evidence type="ECO:0000256" key="1">
    <source>
        <dbReference type="ARBA" id="ARBA00008007"/>
    </source>
</evidence>
<accession>A0ABS4ZKP6</accession>
<comment type="similarity">
    <text evidence="1">Belongs to the ComF/GntX family.</text>
</comment>
<dbReference type="PANTHER" id="PTHR47505">
    <property type="entry name" value="DNA UTILIZATION PROTEIN YHGH"/>
    <property type="match status" value="1"/>
</dbReference>